<proteinExistence type="predicted"/>
<reference evidence="1" key="1">
    <citation type="submission" date="2018-05" db="EMBL/GenBank/DDBJ databases">
        <authorList>
            <person name="Lanie J.A."/>
            <person name="Ng W.-L."/>
            <person name="Kazmierczak K.M."/>
            <person name="Andrzejewski T.M."/>
            <person name="Davidsen T.M."/>
            <person name="Wayne K.J."/>
            <person name="Tettelin H."/>
            <person name="Glass J.I."/>
            <person name="Rusch D."/>
            <person name="Podicherti R."/>
            <person name="Tsui H.-C.T."/>
            <person name="Winkler M.E."/>
        </authorList>
    </citation>
    <scope>NUCLEOTIDE SEQUENCE</scope>
</reference>
<dbReference type="EMBL" id="UINC01017695">
    <property type="protein sequence ID" value="SVA73662.1"/>
    <property type="molecule type" value="Genomic_DNA"/>
</dbReference>
<organism evidence="1">
    <name type="scientific">marine metagenome</name>
    <dbReference type="NCBI Taxonomy" id="408172"/>
    <lineage>
        <taxon>unclassified sequences</taxon>
        <taxon>metagenomes</taxon>
        <taxon>ecological metagenomes</taxon>
    </lineage>
</organism>
<gene>
    <name evidence="1" type="ORF">METZ01_LOCUS126516</name>
</gene>
<name>A0A381YAL3_9ZZZZ</name>
<evidence type="ECO:0000313" key="1">
    <source>
        <dbReference type="EMBL" id="SVA73662.1"/>
    </source>
</evidence>
<sequence>MLLGALLPGVVAVSRAEDTGNGLKLV</sequence>
<protein>
    <submittedName>
        <fullName evidence="1">Uncharacterized protein</fullName>
    </submittedName>
</protein>
<dbReference type="AlphaFoldDB" id="A0A381YAL3"/>
<accession>A0A381YAL3</accession>